<dbReference type="RefSeq" id="WP_345684285.1">
    <property type="nucleotide sequence ID" value="NZ_BAABRO010000005.1"/>
</dbReference>
<evidence type="ECO:0000259" key="2">
    <source>
        <dbReference type="Pfam" id="PF10566"/>
    </source>
</evidence>
<feature type="signal peptide" evidence="1">
    <location>
        <begin position="1"/>
        <end position="20"/>
    </location>
</feature>
<accession>A0ABP9VQK4</accession>
<dbReference type="Gene3D" id="2.70.98.10">
    <property type="match status" value="1"/>
</dbReference>
<feature type="domain" description="Glycosyl-hydrolase 97 N-terminal" evidence="3">
    <location>
        <begin position="31"/>
        <end position="256"/>
    </location>
</feature>
<dbReference type="InterPro" id="IPR013785">
    <property type="entry name" value="Aldolase_TIM"/>
</dbReference>
<reference evidence="5 6" key="1">
    <citation type="submission" date="2024-02" db="EMBL/GenBank/DDBJ databases">
        <title>Rhodopirellula caenicola NBRC 110016.</title>
        <authorList>
            <person name="Ichikawa N."/>
            <person name="Katano-Makiyama Y."/>
            <person name="Hidaka K."/>
        </authorList>
    </citation>
    <scope>NUCLEOTIDE SEQUENCE [LARGE SCALE GENOMIC DNA]</scope>
    <source>
        <strain evidence="5 6">NBRC 110016</strain>
    </source>
</reference>
<dbReference type="InterPro" id="IPR014718">
    <property type="entry name" value="GH-type_carb-bd"/>
</dbReference>
<dbReference type="InterPro" id="IPR052720">
    <property type="entry name" value="Glycosyl_hydrolase_97"/>
</dbReference>
<dbReference type="Pfam" id="PF14508">
    <property type="entry name" value="GH97_N"/>
    <property type="match status" value="1"/>
</dbReference>
<feature type="chain" id="PRO_5045946695" evidence="1">
    <location>
        <begin position="21"/>
        <end position="627"/>
    </location>
</feature>
<gene>
    <name evidence="5" type="ORF">Rcae01_02878</name>
</gene>
<dbReference type="Gene3D" id="3.20.20.70">
    <property type="entry name" value="Aldolase class I"/>
    <property type="match status" value="1"/>
</dbReference>
<name>A0ABP9VQK4_9BACT</name>
<proteinExistence type="predicted"/>
<evidence type="ECO:0000313" key="6">
    <source>
        <dbReference type="Proteomes" id="UP001416858"/>
    </source>
</evidence>
<feature type="domain" description="Glycosyl-hydrolase 97 catalytic" evidence="2">
    <location>
        <begin position="281"/>
        <end position="422"/>
    </location>
</feature>
<dbReference type="SUPFAM" id="SSF51445">
    <property type="entry name" value="(Trans)glycosidases"/>
    <property type="match status" value="1"/>
</dbReference>
<dbReference type="Pfam" id="PF14509">
    <property type="entry name" value="GH97_C"/>
    <property type="match status" value="1"/>
</dbReference>
<dbReference type="InterPro" id="IPR017853">
    <property type="entry name" value="GH"/>
</dbReference>
<protein>
    <submittedName>
        <fullName evidence="5">Retaining alpha-galactosidase</fullName>
    </submittedName>
</protein>
<dbReference type="InterPro" id="IPR019563">
    <property type="entry name" value="GH97_catalytic"/>
</dbReference>
<sequence length="627" mass="69320">MTRRFACLLVFALAVSELFAATNLFADTVTVDSPDGQTVVSFKLSDDSLVYWITRQGEAIVDPSKVEIFAGATMSIVDQSILQNDSVWQPTWGQFSSIRDQHHELTLSLTADDIPVTLLCRVFDTGVGFRFVLSEESAGKRMTFSSQFKVLGGVAYYSGQRGASFTNPAKARNISVPLVTERNDGLHVALLESDLYSAAALESMRIRYAKDEKAMVAASSAVSSGDGQLTPWRVILIDETAGDLTINTVALNLAAPCKLTDTQWIQPGKGLWDWRIHGYDNGEFVYGINTHSYLHLIDFCAEQGLEYLTVDDHWFKSAGDGKMVVSPEVDIEKVMSYAKEKGVMIMLYYDRKKGNFGDETLFRHYAELGAAGMKYGFMGNKADFTRNAIDEAAANKLLINFHDGPVPMAGVERTMPNMITREYCHGQQDSRSAFTPETFLKMAMVSALSGPLDMSNGNFGINSINAGEREKGPRKKNSYISTVVSEVARNLVIYTGLVTLPDAPEAYNKKADLFEFLKVMPATWDETRVLNSKIGNYITVARRSGNQWYVASVNDQSERTLDIPLDFLDPDHRYEVTLYQDAADSHGVKNPEAYEIATAVAKHGDVMQIKMAIGGGHAMILRPTTTK</sequence>
<keyword evidence="6" id="KW-1185">Reference proteome</keyword>
<dbReference type="PANTHER" id="PTHR35803">
    <property type="entry name" value="GLUCAN 1,4-ALPHA-GLUCOSIDASE SUSB-RELATED"/>
    <property type="match status" value="1"/>
</dbReference>
<evidence type="ECO:0000259" key="4">
    <source>
        <dbReference type="Pfam" id="PF14509"/>
    </source>
</evidence>
<dbReference type="Pfam" id="PF10566">
    <property type="entry name" value="Glyco_hydro_97"/>
    <property type="match status" value="1"/>
</dbReference>
<feature type="domain" description="Glycosyl-hydrolase 97 C-terminal oligomerisation" evidence="4">
    <location>
        <begin position="523"/>
        <end position="621"/>
    </location>
</feature>
<dbReference type="InterPro" id="IPR029483">
    <property type="entry name" value="GH97_C"/>
</dbReference>
<keyword evidence="1" id="KW-0732">Signal</keyword>
<organism evidence="5 6">
    <name type="scientific">Novipirellula caenicola</name>
    <dbReference type="NCBI Taxonomy" id="1536901"/>
    <lineage>
        <taxon>Bacteria</taxon>
        <taxon>Pseudomonadati</taxon>
        <taxon>Planctomycetota</taxon>
        <taxon>Planctomycetia</taxon>
        <taxon>Pirellulales</taxon>
        <taxon>Pirellulaceae</taxon>
        <taxon>Novipirellula</taxon>
    </lineage>
</organism>
<evidence type="ECO:0000259" key="3">
    <source>
        <dbReference type="Pfam" id="PF14508"/>
    </source>
</evidence>
<evidence type="ECO:0000256" key="1">
    <source>
        <dbReference type="SAM" id="SignalP"/>
    </source>
</evidence>
<dbReference type="InterPro" id="IPR029486">
    <property type="entry name" value="GH97_N"/>
</dbReference>
<dbReference type="Proteomes" id="UP001416858">
    <property type="component" value="Unassembled WGS sequence"/>
</dbReference>
<comment type="caution">
    <text evidence="5">The sequence shown here is derived from an EMBL/GenBank/DDBJ whole genome shotgun (WGS) entry which is preliminary data.</text>
</comment>
<evidence type="ECO:0000313" key="5">
    <source>
        <dbReference type="EMBL" id="GAA5507422.1"/>
    </source>
</evidence>
<dbReference type="EMBL" id="BAABRO010000005">
    <property type="protein sequence ID" value="GAA5507422.1"/>
    <property type="molecule type" value="Genomic_DNA"/>
</dbReference>